<dbReference type="SUPFAM" id="SSF109604">
    <property type="entry name" value="HD-domain/PDEase-like"/>
    <property type="match status" value="1"/>
</dbReference>
<dbReference type="GO" id="GO:0004527">
    <property type="term" value="F:exonuclease activity"/>
    <property type="evidence" value="ECO:0007669"/>
    <property type="project" value="UniProtKB-KW"/>
</dbReference>
<keyword evidence="2" id="KW-0269">Exonuclease</keyword>
<feature type="domain" description="HD" evidence="3">
    <location>
        <begin position="159"/>
        <end position="280"/>
    </location>
</feature>
<dbReference type="CDD" id="cd00077">
    <property type="entry name" value="HDc"/>
    <property type="match status" value="1"/>
</dbReference>
<dbReference type="InterPro" id="IPR012340">
    <property type="entry name" value="NA-bd_OB-fold"/>
</dbReference>
<dbReference type="OrthoDB" id="9778453at2"/>
<dbReference type="PANTHER" id="PTHR37294:SF1">
    <property type="entry name" value="3'-5' EXORIBONUCLEASE YHAM"/>
    <property type="match status" value="1"/>
</dbReference>
<keyword evidence="2" id="KW-0540">Nuclease</keyword>
<accession>A0A0R2FXR4</accession>
<dbReference type="Pfam" id="PF01966">
    <property type="entry name" value="HD"/>
    <property type="match status" value="1"/>
</dbReference>
<name>A0A0R2FXR4_9LACO</name>
<dbReference type="EMBL" id="JQAT01000001">
    <property type="protein sequence ID" value="KRN29757.1"/>
    <property type="molecule type" value="Genomic_DNA"/>
</dbReference>
<dbReference type="Gene3D" id="2.40.50.140">
    <property type="entry name" value="Nucleic acid-binding proteins"/>
    <property type="match status" value="1"/>
</dbReference>
<dbReference type="RefSeq" id="WP_057768109.1">
    <property type="nucleotide sequence ID" value="NZ_JQAT01000001.1"/>
</dbReference>
<sequence>MAKKLFDFQDGEQLEIPVLIKSADVRIAKNGKKFIAFTFEDESGQITGKYWNASEPDIERFQTGKVVHLKGKRERYQGNPQIKIYQLKLVDAAEQDAAAYVPHAPEKKATMQDELQSYVFEITNADWSRVVRTLLKKNGAKFFEAPAAKTNHHAFEGGLAYHTLSILKMAKSVSDQYPQLNRSLLYAGAILHDMGKVIELTGPISTTYSLAGNLIGHIVLIDEEIVLACQELKIDIYSENMLLLRHVVLAHHGLLEYGSPERPKIMEAEVLHDLDDMDASITMMSTALQHTDAGEYTERLFAMDGRTFYRPHDKPQSHDE</sequence>
<evidence type="ECO:0000313" key="7">
    <source>
        <dbReference type="Proteomes" id="UP000051751"/>
    </source>
</evidence>
<evidence type="ECO:0000259" key="3">
    <source>
        <dbReference type="PROSITE" id="PS51831"/>
    </source>
</evidence>
<dbReference type="GO" id="GO:0003676">
    <property type="term" value="F:nucleic acid binding"/>
    <property type="evidence" value="ECO:0007669"/>
    <property type="project" value="InterPro"/>
</dbReference>
<dbReference type="SMART" id="SM00471">
    <property type="entry name" value="HDc"/>
    <property type="match status" value="1"/>
</dbReference>
<reference evidence="6 7" key="1">
    <citation type="journal article" date="2015" name="Genome Announc.">
        <title>Expanding the biotechnology potential of lactobacilli through comparative genomics of 213 strains and associated genera.</title>
        <authorList>
            <person name="Sun Z."/>
            <person name="Harris H.M."/>
            <person name="McCann A."/>
            <person name="Guo C."/>
            <person name="Argimon S."/>
            <person name="Zhang W."/>
            <person name="Yang X."/>
            <person name="Jeffery I.B."/>
            <person name="Cooney J.C."/>
            <person name="Kagawa T.F."/>
            <person name="Liu W."/>
            <person name="Song Y."/>
            <person name="Salvetti E."/>
            <person name="Wrobel A."/>
            <person name="Rasinkangas P."/>
            <person name="Parkhill J."/>
            <person name="Rea M.C."/>
            <person name="O'Sullivan O."/>
            <person name="Ritari J."/>
            <person name="Douillard F.P."/>
            <person name="Paul Ross R."/>
            <person name="Yang R."/>
            <person name="Briner A.E."/>
            <person name="Felis G.E."/>
            <person name="de Vos W.M."/>
            <person name="Barrangou R."/>
            <person name="Klaenhammer T.R."/>
            <person name="Caufield P.W."/>
            <person name="Cui Y."/>
            <person name="Zhang H."/>
            <person name="O'Toole P.W."/>
        </authorList>
    </citation>
    <scope>NUCLEOTIDE SEQUENCE [LARGE SCALE GENOMIC DNA]</scope>
    <source>
        <strain evidence="4 7">ATCC BAA-66</strain>
        <strain evidence="5 6">DSM 13344</strain>
    </source>
</reference>
<evidence type="ECO:0000313" key="5">
    <source>
        <dbReference type="EMBL" id="KRN33714.1"/>
    </source>
</evidence>
<dbReference type="Pfam" id="PF01336">
    <property type="entry name" value="tRNA_anti-codon"/>
    <property type="match status" value="1"/>
</dbReference>
<dbReference type="AlphaFoldDB" id="A0A0R2FXR4"/>
<evidence type="ECO:0000313" key="4">
    <source>
        <dbReference type="EMBL" id="KRN29757.1"/>
    </source>
</evidence>
<dbReference type="InterPro" id="IPR006674">
    <property type="entry name" value="HD_domain"/>
</dbReference>
<dbReference type="EMBL" id="JQAZ01000001">
    <property type="protein sequence ID" value="KRN33714.1"/>
    <property type="molecule type" value="Genomic_DNA"/>
</dbReference>
<keyword evidence="6" id="KW-1185">Reference proteome</keyword>
<evidence type="ECO:0000256" key="2">
    <source>
        <dbReference type="ARBA" id="ARBA00022839"/>
    </source>
</evidence>
<dbReference type="Proteomes" id="UP000051751">
    <property type="component" value="Unassembled WGS sequence"/>
</dbReference>
<gene>
    <name evidence="4" type="ORF">IV38_GL000645</name>
    <name evidence="5" type="ORF">IV40_GL000022</name>
</gene>
<organism evidence="4 7">
    <name type="scientific">Lactobacillus selangorensis</name>
    <dbReference type="NCBI Taxonomy" id="81857"/>
    <lineage>
        <taxon>Bacteria</taxon>
        <taxon>Bacillati</taxon>
        <taxon>Bacillota</taxon>
        <taxon>Bacilli</taxon>
        <taxon>Lactobacillales</taxon>
        <taxon>Lactobacillaceae</taxon>
        <taxon>Lactobacillus</taxon>
    </lineage>
</organism>
<dbReference type="PANTHER" id="PTHR37294">
    <property type="entry name" value="3'-5' EXORIBONUCLEASE YHAM"/>
    <property type="match status" value="1"/>
</dbReference>
<evidence type="ECO:0000256" key="1">
    <source>
        <dbReference type="ARBA" id="ARBA00022801"/>
    </source>
</evidence>
<dbReference type="STRING" id="81857.IV38_GL000645"/>
<proteinExistence type="predicted"/>
<dbReference type="InterPro" id="IPR050798">
    <property type="entry name" value="YhaM_exoribonuc/phosphodiest"/>
</dbReference>
<dbReference type="Gene3D" id="1.10.3210.10">
    <property type="entry name" value="Hypothetical protein af1432"/>
    <property type="match status" value="1"/>
</dbReference>
<dbReference type="Proteomes" id="UP000051645">
    <property type="component" value="Unassembled WGS sequence"/>
</dbReference>
<dbReference type="FunFam" id="1.10.3210.10:FF:000008">
    <property type="entry name" value="3'-5' exoribonuclease YhaM"/>
    <property type="match status" value="1"/>
</dbReference>
<dbReference type="GO" id="GO:0031125">
    <property type="term" value="P:rRNA 3'-end processing"/>
    <property type="evidence" value="ECO:0007669"/>
    <property type="project" value="TreeGrafter"/>
</dbReference>
<dbReference type="InterPro" id="IPR003607">
    <property type="entry name" value="HD/PDEase_dom"/>
</dbReference>
<keyword evidence="1" id="KW-0378">Hydrolase</keyword>
<evidence type="ECO:0000313" key="6">
    <source>
        <dbReference type="Proteomes" id="UP000051645"/>
    </source>
</evidence>
<dbReference type="PATRIC" id="fig|81857.3.peg.652"/>
<protein>
    <submittedName>
        <fullName evidence="4">HDIG domain protein</fullName>
    </submittedName>
</protein>
<comment type="caution">
    <text evidence="4">The sequence shown here is derived from an EMBL/GenBank/DDBJ whole genome shotgun (WGS) entry which is preliminary data.</text>
</comment>
<dbReference type="CDD" id="cd04492">
    <property type="entry name" value="YhaM_OBF_like"/>
    <property type="match status" value="1"/>
</dbReference>
<dbReference type="PROSITE" id="PS51831">
    <property type="entry name" value="HD"/>
    <property type="match status" value="1"/>
</dbReference>
<dbReference type="InterPro" id="IPR004365">
    <property type="entry name" value="NA-bd_OB_tRNA"/>
</dbReference>